<feature type="transmembrane region" description="Helical" evidence="7">
    <location>
        <begin position="167"/>
        <end position="188"/>
    </location>
</feature>
<organism evidence="9 10">
    <name type="scientific">Lipingzhangella rawalii</name>
    <dbReference type="NCBI Taxonomy" id="2055835"/>
    <lineage>
        <taxon>Bacteria</taxon>
        <taxon>Bacillati</taxon>
        <taxon>Actinomycetota</taxon>
        <taxon>Actinomycetes</taxon>
        <taxon>Streptosporangiales</taxon>
        <taxon>Nocardiopsidaceae</taxon>
        <taxon>Lipingzhangella</taxon>
    </lineage>
</organism>
<evidence type="ECO:0000256" key="2">
    <source>
        <dbReference type="ARBA" id="ARBA00022475"/>
    </source>
</evidence>
<sequence>MRTTKPGQSSPHTKGATTPGTPPDSPTRRSGKPHESGGALVGSGLALIAVTYGFARYAYGLFVPEFRTTFDLSETLLGVIGAGSYLGYCLAILLALVATARVGARAMAIAAGLVAVVGMSIMATAPTAGVLAVGVLVAGSSTGLASPPMGQAVAQRIPGHSQDRANAWINAGTSLGVLVSAPVAVLAAEQWRPAWLLFALFGGAVLLWNARTMPGREHPGAEVSAPGTPATRLSWRFLLNRDAVPLLVTAAGVGFASAAYWTFARDLVTQVGQMSTTAGTGFWAVIGIAGLAGGLAGDTVRRLGLGGALATSVLALALATALLAMAPAAIPLAYASAAIFGAAYILFSGIILVWSVRVYSGRPAAGIGAGFLMIALGQSLGAPTAGYLAGATSMPVAFVVFAGIAVLFLAFGPRRTAPSAEAPRRFLRRCWASRRRG</sequence>
<dbReference type="Gene3D" id="1.20.1250.20">
    <property type="entry name" value="MFS general substrate transporter like domains"/>
    <property type="match status" value="1"/>
</dbReference>
<reference evidence="10" key="1">
    <citation type="submission" date="2023-07" db="EMBL/GenBank/DDBJ databases">
        <title>Novel species in the genus Lipingzhangella isolated from Sambhar Salt Lake.</title>
        <authorList>
            <person name="Jiya N."/>
            <person name="Kajale S."/>
            <person name="Sharma A."/>
        </authorList>
    </citation>
    <scope>NUCLEOTIDE SEQUENCE [LARGE SCALE GENOMIC DNA]</scope>
    <source>
        <strain evidence="10">LS1_29</strain>
    </source>
</reference>
<protein>
    <submittedName>
        <fullName evidence="9">MFS transporter</fullName>
    </submittedName>
</protein>
<feature type="transmembrane region" description="Helical" evidence="7">
    <location>
        <begin position="275"/>
        <end position="296"/>
    </location>
</feature>
<dbReference type="PANTHER" id="PTHR43124:SF3">
    <property type="entry name" value="CHLORAMPHENICOL EFFLUX PUMP RV0191"/>
    <property type="match status" value="1"/>
</dbReference>
<accession>A0ABU2H7T2</accession>
<evidence type="ECO:0000259" key="8">
    <source>
        <dbReference type="PROSITE" id="PS50850"/>
    </source>
</evidence>
<dbReference type="InterPro" id="IPR050189">
    <property type="entry name" value="MFS_Efflux_Transporters"/>
</dbReference>
<evidence type="ECO:0000256" key="5">
    <source>
        <dbReference type="ARBA" id="ARBA00023136"/>
    </source>
</evidence>
<feature type="transmembrane region" description="Helical" evidence="7">
    <location>
        <begin position="37"/>
        <end position="55"/>
    </location>
</feature>
<proteinExistence type="predicted"/>
<dbReference type="PROSITE" id="PS50850">
    <property type="entry name" value="MFS"/>
    <property type="match status" value="1"/>
</dbReference>
<evidence type="ECO:0000256" key="7">
    <source>
        <dbReference type="SAM" id="Phobius"/>
    </source>
</evidence>
<dbReference type="InterPro" id="IPR036259">
    <property type="entry name" value="MFS_trans_sf"/>
</dbReference>
<gene>
    <name evidence="9" type="ORF">RIF23_11235</name>
</gene>
<comment type="caution">
    <text evidence="9">The sequence shown here is derived from an EMBL/GenBank/DDBJ whole genome shotgun (WGS) entry which is preliminary data.</text>
</comment>
<dbReference type="Pfam" id="PF07690">
    <property type="entry name" value="MFS_1"/>
    <property type="match status" value="1"/>
</dbReference>
<evidence type="ECO:0000313" key="9">
    <source>
        <dbReference type="EMBL" id="MDS1270875.1"/>
    </source>
</evidence>
<feature type="transmembrane region" description="Helical" evidence="7">
    <location>
        <begin position="332"/>
        <end position="356"/>
    </location>
</feature>
<feature type="transmembrane region" description="Helical" evidence="7">
    <location>
        <begin position="128"/>
        <end position="146"/>
    </location>
</feature>
<feature type="transmembrane region" description="Helical" evidence="7">
    <location>
        <begin position="243"/>
        <end position="263"/>
    </location>
</feature>
<keyword evidence="3 7" id="KW-0812">Transmembrane</keyword>
<dbReference type="Proteomes" id="UP001250214">
    <property type="component" value="Unassembled WGS sequence"/>
</dbReference>
<comment type="subcellular location">
    <subcellularLocation>
        <location evidence="1">Cell membrane</location>
        <topology evidence="1">Multi-pass membrane protein</topology>
    </subcellularLocation>
</comment>
<feature type="compositionally biased region" description="Polar residues" evidence="6">
    <location>
        <begin position="1"/>
        <end position="19"/>
    </location>
</feature>
<feature type="transmembrane region" description="Helical" evidence="7">
    <location>
        <begin position="387"/>
        <end position="411"/>
    </location>
</feature>
<name>A0ABU2H7T2_9ACTN</name>
<feature type="region of interest" description="Disordered" evidence="6">
    <location>
        <begin position="1"/>
        <end position="37"/>
    </location>
</feature>
<keyword evidence="4 7" id="KW-1133">Transmembrane helix</keyword>
<evidence type="ECO:0000256" key="3">
    <source>
        <dbReference type="ARBA" id="ARBA00022692"/>
    </source>
</evidence>
<feature type="domain" description="Major facilitator superfamily (MFS) profile" evidence="8">
    <location>
        <begin position="39"/>
        <end position="420"/>
    </location>
</feature>
<feature type="transmembrane region" description="Helical" evidence="7">
    <location>
        <begin position="75"/>
        <end position="97"/>
    </location>
</feature>
<dbReference type="RefSeq" id="WP_310912430.1">
    <property type="nucleotide sequence ID" value="NZ_JAVLVT010000005.1"/>
</dbReference>
<dbReference type="EMBL" id="JAVLVT010000005">
    <property type="protein sequence ID" value="MDS1270875.1"/>
    <property type="molecule type" value="Genomic_DNA"/>
</dbReference>
<dbReference type="InterPro" id="IPR020846">
    <property type="entry name" value="MFS_dom"/>
</dbReference>
<keyword evidence="5 7" id="KW-0472">Membrane</keyword>
<dbReference type="InterPro" id="IPR011701">
    <property type="entry name" value="MFS"/>
</dbReference>
<feature type="transmembrane region" description="Helical" evidence="7">
    <location>
        <begin position="104"/>
        <end position="122"/>
    </location>
</feature>
<evidence type="ECO:0000256" key="6">
    <source>
        <dbReference type="SAM" id="MobiDB-lite"/>
    </source>
</evidence>
<feature type="transmembrane region" description="Helical" evidence="7">
    <location>
        <begin position="363"/>
        <end position="381"/>
    </location>
</feature>
<feature type="transmembrane region" description="Helical" evidence="7">
    <location>
        <begin position="194"/>
        <end position="210"/>
    </location>
</feature>
<evidence type="ECO:0000256" key="4">
    <source>
        <dbReference type="ARBA" id="ARBA00022989"/>
    </source>
</evidence>
<evidence type="ECO:0000313" key="10">
    <source>
        <dbReference type="Proteomes" id="UP001250214"/>
    </source>
</evidence>
<keyword evidence="10" id="KW-1185">Reference proteome</keyword>
<dbReference type="SUPFAM" id="SSF103473">
    <property type="entry name" value="MFS general substrate transporter"/>
    <property type="match status" value="1"/>
</dbReference>
<evidence type="ECO:0000256" key="1">
    <source>
        <dbReference type="ARBA" id="ARBA00004651"/>
    </source>
</evidence>
<keyword evidence="2" id="KW-1003">Cell membrane</keyword>
<feature type="transmembrane region" description="Helical" evidence="7">
    <location>
        <begin position="303"/>
        <end position="326"/>
    </location>
</feature>
<dbReference type="PANTHER" id="PTHR43124">
    <property type="entry name" value="PURINE EFFLUX PUMP PBUE"/>
    <property type="match status" value="1"/>
</dbReference>